<dbReference type="PROSITE" id="PS00837">
    <property type="entry name" value="ALADH_PNT_2"/>
    <property type="match status" value="1"/>
</dbReference>
<dbReference type="SMART" id="SM01002">
    <property type="entry name" value="AlaDh_PNT_C"/>
    <property type="match status" value="1"/>
</dbReference>
<dbReference type="GO" id="GO:0000286">
    <property type="term" value="F:alanine dehydrogenase activity"/>
    <property type="evidence" value="ECO:0007669"/>
    <property type="project" value="UniProtKB-UniRule"/>
</dbReference>
<dbReference type="InterPro" id="IPR008143">
    <property type="entry name" value="Ala_DH/PNT_CS2"/>
</dbReference>
<dbReference type="InterPro" id="IPR008141">
    <property type="entry name" value="Ala_DH"/>
</dbReference>
<evidence type="ECO:0000259" key="10">
    <source>
        <dbReference type="SMART" id="SM01003"/>
    </source>
</evidence>
<dbReference type="Pfam" id="PF05222">
    <property type="entry name" value="AlaDh_PNT_N"/>
    <property type="match status" value="1"/>
</dbReference>
<dbReference type="InterPro" id="IPR007886">
    <property type="entry name" value="AlaDH/PNT_N"/>
</dbReference>
<feature type="binding site" evidence="8">
    <location>
        <begin position="266"/>
        <end position="269"/>
    </location>
    <ligand>
        <name>NAD(+)</name>
        <dbReference type="ChEBI" id="CHEBI:57540"/>
    </ligand>
</feature>
<dbReference type="SUPFAM" id="SSF51735">
    <property type="entry name" value="NAD(P)-binding Rossmann-fold domains"/>
    <property type="match status" value="1"/>
</dbReference>
<accession>A0A7C9K091</accession>
<feature type="binding site" evidence="7">
    <location>
        <position position="15"/>
    </location>
    <ligand>
        <name>substrate</name>
    </ligand>
</feature>
<reference evidence="11 12" key="1">
    <citation type="submission" date="2019-09" db="EMBL/GenBank/DDBJ databases">
        <title>H2 Metabolism Revealed by Metagenomic Analysis in Subglacial Sediment of East Antarctica.</title>
        <authorList>
            <person name="Yang Z."/>
            <person name="Zhang Y."/>
            <person name="Lv Y."/>
            <person name="Yan W."/>
            <person name="Xiao X."/>
            <person name="Sun B."/>
            <person name="Ma H."/>
        </authorList>
    </citation>
    <scope>NUCLEOTIDE SEQUENCE [LARGE SCALE GENOMIC DNA]</scope>
    <source>
        <strain evidence="11">Bin2_2</strain>
    </source>
</reference>
<dbReference type="EC" id="1.4.1.1" evidence="2 5"/>
<feature type="binding site" evidence="8">
    <location>
        <position position="202"/>
    </location>
    <ligand>
        <name>NAD(+)</name>
        <dbReference type="ChEBI" id="CHEBI:57540"/>
    </ligand>
</feature>
<dbReference type="GO" id="GO:0042853">
    <property type="term" value="P:L-alanine catabolic process"/>
    <property type="evidence" value="ECO:0007669"/>
    <property type="project" value="InterPro"/>
</dbReference>
<protein>
    <recommendedName>
        <fullName evidence="2 5">Alanine dehydrogenase</fullName>
        <ecNumber evidence="2 5">1.4.1.1</ecNumber>
    </recommendedName>
</protein>
<evidence type="ECO:0000256" key="7">
    <source>
        <dbReference type="PIRSR" id="PIRSR000183-2"/>
    </source>
</evidence>
<dbReference type="GO" id="GO:0000166">
    <property type="term" value="F:nucleotide binding"/>
    <property type="evidence" value="ECO:0007669"/>
    <property type="project" value="UniProtKB-KW"/>
</dbReference>
<proteinExistence type="inferred from homology"/>
<gene>
    <name evidence="11" type="primary">ald</name>
    <name evidence="11" type="ORF">GZ085_03010</name>
</gene>
<feature type="binding site" evidence="8">
    <location>
        <position position="278"/>
    </location>
    <ligand>
        <name>NAD(+)</name>
        <dbReference type="ChEBI" id="CHEBI:57540"/>
    </ligand>
</feature>
<dbReference type="PANTHER" id="PTHR42795:SF1">
    <property type="entry name" value="ALANINE DEHYDROGENASE"/>
    <property type="match status" value="1"/>
</dbReference>
<dbReference type="PIRSF" id="PIRSF000183">
    <property type="entry name" value="Alanine_dh"/>
    <property type="match status" value="1"/>
</dbReference>
<comment type="caution">
    <text evidence="11">The sequence shown here is derived from an EMBL/GenBank/DDBJ whole genome shotgun (WGS) entry which is preliminary data.</text>
</comment>
<name>A0A7C9K091_9PROT</name>
<feature type="binding site" evidence="8">
    <location>
        <begin position="297"/>
        <end position="300"/>
    </location>
    <ligand>
        <name>NAD(+)</name>
        <dbReference type="ChEBI" id="CHEBI:57540"/>
    </ligand>
</feature>
<dbReference type="InterPro" id="IPR007698">
    <property type="entry name" value="AlaDH/PNT_NAD(H)-bd"/>
</dbReference>
<dbReference type="GO" id="GO:0005886">
    <property type="term" value="C:plasma membrane"/>
    <property type="evidence" value="ECO:0007669"/>
    <property type="project" value="TreeGrafter"/>
</dbReference>
<evidence type="ECO:0000256" key="2">
    <source>
        <dbReference type="ARBA" id="ARBA00012897"/>
    </source>
</evidence>
<comment type="similarity">
    <text evidence="1 5">Belongs to the AlaDH/PNT family.</text>
</comment>
<dbReference type="InterPro" id="IPR036291">
    <property type="entry name" value="NAD(P)-bd_dom_sf"/>
</dbReference>
<dbReference type="SMART" id="SM01003">
    <property type="entry name" value="AlaDh_PNT_N"/>
    <property type="match status" value="1"/>
</dbReference>
<dbReference type="EMBL" id="JAAFGW010000026">
    <property type="protein sequence ID" value="NDP47359.1"/>
    <property type="molecule type" value="Genomic_DNA"/>
</dbReference>
<feature type="domain" description="Alanine dehydrogenase/pyridine nucleotide transhydrogenase N-terminal" evidence="10">
    <location>
        <begin position="4"/>
        <end position="136"/>
    </location>
</feature>
<dbReference type="Gene3D" id="3.40.50.720">
    <property type="entry name" value="NAD(P)-binding Rossmann-like Domain"/>
    <property type="match status" value="2"/>
</dbReference>
<feature type="binding site" evidence="8">
    <location>
        <position position="219"/>
    </location>
    <ligand>
        <name>NAD(+)</name>
        <dbReference type="ChEBI" id="CHEBI:57540"/>
    </ligand>
</feature>
<evidence type="ECO:0000259" key="9">
    <source>
        <dbReference type="SMART" id="SM01002"/>
    </source>
</evidence>
<evidence type="ECO:0000256" key="3">
    <source>
        <dbReference type="ARBA" id="ARBA00023002"/>
    </source>
</evidence>
<dbReference type="PANTHER" id="PTHR42795">
    <property type="entry name" value="ALANINE DEHYDROGENASE"/>
    <property type="match status" value="1"/>
</dbReference>
<feature type="binding site" evidence="8">
    <location>
        <position position="197"/>
    </location>
    <ligand>
        <name>NAD(+)</name>
        <dbReference type="ChEBI" id="CHEBI:57540"/>
    </ligand>
</feature>
<keyword evidence="4 5" id="KW-0520">NAD</keyword>
<sequence>MHIGIPKEIKDHEYRVSLTPEGASDLIQAGHTVSVETHAGTAVGFSDDAYRAAGAAIVDSSIEAYAADLVVKVKEPQLSEVAALHTGQLLFCYLHLAAAADLARELMDRGVTAIAYETVSTVSGALPLLLPMSNIAGRLAPQMGALGLHKTHGGNGKLIGGLPGVAPAHVVVIGAGVVGMGATRVAVGLGARVTLIDRLADKLIQAETLFGARVETRFSSPDAIADSLAQADIVIGAAQIPGRHAPRLISHALLKKMRPGSVLVDVAIDQGGVAETSRPTTHSNPFYVVDDIVHYCVTNMPGAVARSATDALTHASLPYILALAEQGLAEADTAAELKAGLQVHAGQIMHAGLAQDLESN</sequence>
<dbReference type="NCBIfam" id="TIGR00518">
    <property type="entry name" value="alaDH"/>
    <property type="match status" value="1"/>
</dbReference>
<feature type="binding site" evidence="8">
    <location>
        <position position="133"/>
    </location>
    <ligand>
        <name>NAD(+)</name>
        <dbReference type="ChEBI" id="CHEBI:57540"/>
    </ligand>
</feature>
<feature type="active site" description="Proton donor/acceptor" evidence="6">
    <location>
        <position position="269"/>
    </location>
</feature>
<keyword evidence="3 5" id="KW-0560">Oxidoreductase</keyword>
<evidence type="ECO:0000256" key="8">
    <source>
        <dbReference type="PIRSR" id="PIRSR000183-3"/>
    </source>
</evidence>
<evidence type="ECO:0000256" key="5">
    <source>
        <dbReference type="PIRNR" id="PIRNR000183"/>
    </source>
</evidence>
<evidence type="ECO:0000313" key="12">
    <source>
        <dbReference type="Proteomes" id="UP000483432"/>
    </source>
</evidence>
<dbReference type="Proteomes" id="UP000483432">
    <property type="component" value="Unassembled WGS sequence"/>
</dbReference>
<evidence type="ECO:0000313" key="11">
    <source>
        <dbReference type="EMBL" id="NDP47359.1"/>
    </source>
</evidence>
<evidence type="ECO:0000256" key="1">
    <source>
        <dbReference type="ARBA" id="ARBA00005689"/>
    </source>
</evidence>
<dbReference type="CDD" id="cd05305">
    <property type="entry name" value="L-AlaDH"/>
    <property type="match status" value="1"/>
</dbReference>
<dbReference type="FunFam" id="3.40.50.720:FF:000049">
    <property type="entry name" value="Alanine dehydrogenase"/>
    <property type="match status" value="1"/>
</dbReference>
<feature type="domain" description="Alanine dehydrogenase/pyridine nucleotide transhydrogenase NAD(H)-binding" evidence="9">
    <location>
        <begin position="148"/>
        <end position="296"/>
    </location>
</feature>
<dbReference type="SUPFAM" id="SSF52283">
    <property type="entry name" value="Formate/glycerate dehydrogenase catalytic domain-like"/>
    <property type="match status" value="1"/>
</dbReference>
<feature type="binding site" evidence="7">
    <location>
        <position position="74"/>
    </location>
    <ligand>
        <name>substrate</name>
    </ligand>
</feature>
<dbReference type="AlphaFoldDB" id="A0A7C9K091"/>
<evidence type="ECO:0000256" key="6">
    <source>
        <dbReference type="PIRSR" id="PIRSR000183-1"/>
    </source>
</evidence>
<comment type="catalytic activity">
    <reaction evidence="5">
        <text>L-alanine + NAD(+) + H2O = pyruvate + NH4(+) + NADH + H(+)</text>
        <dbReference type="Rhea" id="RHEA:18405"/>
        <dbReference type="ChEBI" id="CHEBI:15361"/>
        <dbReference type="ChEBI" id="CHEBI:15377"/>
        <dbReference type="ChEBI" id="CHEBI:15378"/>
        <dbReference type="ChEBI" id="CHEBI:28938"/>
        <dbReference type="ChEBI" id="CHEBI:57540"/>
        <dbReference type="ChEBI" id="CHEBI:57945"/>
        <dbReference type="ChEBI" id="CHEBI:57972"/>
        <dbReference type="EC" id="1.4.1.1"/>
    </reaction>
</comment>
<dbReference type="Pfam" id="PF01262">
    <property type="entry name" value="AlaDh_PNT_C"/>
    <property type="match status" value="1"/>
</dbReference>
<evidence type="ECO:0000256" key="4">
    <source>
        <dbReference type="ARBA" id="ARBA00023027"/>
    </source>
</evidence>
<organism evidence="11 12">
    <name type="scientific">Sulfuriferula multivorans</name>
    <dbReference type="NCBI Taxonomy" id="1559896"/>
    <lineage>
        <taxon>Bacteria</taxon>
        <taxon>Pseudomonadati</taxon>
        <taxon>Pseudomonadota</taxon>
        <taxon>Betaproteobacteria</taxon>
        <taxon>Nitrosomonadales</taxon>
        <taxon>Sulfuricellaceae</taxon>
        <taxon>Sulfuriferula</taxon>
    </lineage>
</organism>
<feature type="active site" description="Proton donor/acceptor" evidence="6">
    <location>
        <position position="95"/>
    </location>
</feature>
<keyword evidence="8" id="KW-0547">Nucleotide-binding</keyword>